<dbReference type="InterPro" id="IPR012675">
    <property type="entry name" value="Beta-grasp_dom_sf"/>
</dbReference>
<evidence type="ECO:0000313" key="1">
    <source>
        <dbReference type="EMBL" id="SUZ99556.1"/>
    </source>
</evidence>
<dbReference type="AlphaFoldDB" id="A0A381S686"/>
<proteinExistence type="predicted"/>
<dbReference type="Pfam" id="PF02597">
    <property type="entry name" value="ThiS"/>
    <property type="match status" value="1"/>
</dbReference>
<sequence>MSITVRLPTTLQTSGQDRLTITEPVENIAELVRVLRRQLPGFPAQWDDSMLNFSVNDEVVLHRVEERVLTNGDVVEIILALSGGRP</sequence>
<accession>A0A381S686</accession>
<protein>
    <recommendedName>
        <fullName evidence="2">Ubiquitin-like domain-containing protein</fullName>
    </recommendedName>
</protein>
<reference evidence="1" key="1">
    <citation type="submission" date="2018-05" db="EMBL/GenBank/DDBJ databases">
        <authorList>
            <person name="Lanie J.A."/>
            <person name="Ng W.-L."/>
            <person name="Kazmierczak K.M."/>
            <person name="Andrzejewski T.M."/>
            <person name="Davidsen T.M."/>
            <person name="Wayne K.J."/>
            <person name="Tettelin H."/>
            <person name="Glass J.I."/>
            <person name="Rusch D."/>
            <person name="Podicherti R."/>
            <person name="Tsui H.-C.T."/>
            <person name="Winkler M.E."/>
        </authorList>
    </citation>
    <scope>NUCLEOTIDE SEQUENCE</scope>
</reference>
<dbReference type="Gene3D" id="3.10.20.30">
    <property type="match status" value="1"/>
</dbReference>
<evidence type="ECO:0008006" key="2">
    <source>
        <dbReference type="Google" id="ProtNLM"/>
    </source>
</evidence>
<organism evidence="1">
    <name type="scientific">marine metagenome</name>
    <dbReference type="NCBI Taxonomy" id="408172"/>
    <lineage>
        <taxon>unclassified sequences</taxon>
        <taxon>metagenomes</taxon>
        <taxon>ecological metagenomes</taxon>
    </lineage>
</organism>
<dbReference type="InterPro" id="IPR016155">
    <property type="entry name" value="Mopterin_synth/thiamin_S_b"/>
</dbReference>
<name>A0A381S686_9ZZZZ</name>
<dbReference type="EMBL" id="UINC01002713">
    <property type="protein sequence ID" value="SUZ99556.1"/>
    <property type="molecule type" value="Genomic_DNA"/>
</dbReference>
<dbReference type="CDD" id="cd17040">
    <property type="entry name" value="Ubl_MoaD_like"/>
    <property type="match status" value="1"/>
</dbReference>
<dbReference type="SUPFAM" id="SSF54285">
    <property type="entry name" value="MoaD/ThiS"/>
    <property type="match status" value="1"/>
</dbReference>
<gene>
    <name evidence="1" type="ORF">METZ01_LOCUS52410</name>
</gene>
<dbReference type="InterPro" id="IPR003749">
    <property type="entry name" value="ThiS/MoaD-like"/>
</dbReference>